<sequence length="93" mass="10362">MDKAMGVETKQLVDKISEKRKAAALDLEKSASLSIFNQLIDCGHTAIALGIDVAPYTENFVDPPLLDCFVDPENRKLSAQVKEQQYKDKYSKS</sequence>
<protein>
    <submittedName>
        <fullName evidence="1">Uncharacterized protein</fullName>
    </submittedName>
</protein>
<gene>
    <name evidence="1" type="ORF">HGRIS_006552</name>
</gene>
<reference evidence="2" key="1">
    <citation type="submission" date="2024-06" db="EMBL/GenBank/DDBJ databases">
        <title>Multi-omics analyses provide insights into the biosynthesis of the anticancer antibiotic pleurotin in Hohenbuehelia grisea.</title>
        <authorList>
            <person name="Weaver J.A."/>
            <person name="Alberti F."/>
        </authorList>
    </citation>
    <scope>NUCLEOTIDE SEQUENCE [LARGE SCALE GENOMIC DNA]</scope>
    <source>
        <strain evidence="2">T-177</strain>
    </source>
</reference>
<comment type="caution">
    <text evidence="1">The sequence shown here is derived from an EMBL/GenBank/DDBJ whole genome shotgun (WGS) entry which is preliminary data.</text>
</comment>
<keyword evidence="2" id="KW-1185">Reference proteome</keyword>
<evidence type="ECO:0000313" key="2">
    <source>
        <dbReference type="Proteomes" id="UP001556367"/>
    </source>
</evidence>
<name>A0ABR3J9V2_9AGAR</name>
<accession>A0ABR3J9V2</accession>
<dbReference type="Proteomes" id="UP001556367">
    <property type="component" value="Unassembled WGS sequence"/>
</dbReference>
<organism evidence="1 2">
    <name type="scientific">Hohenbuehelia grisea</name>
    <dbReference type="NCBI Taxonomy" id="104357"/>
    <lineage>
        <taxon>Eukaryota</taxon>
        <taxon>Fungi</taxon>
        <taxon>Dikarya</taxon>
        <taxon>Basidiomycota</taxon>
        <taxon>Agaricomycotina</taxon>
        <taxon>Agaricomycetes</taxon>
        <taxon>Agaricomycetidae</taxon>
        <taxon>Agaricales</taxon>
        <taxon>Pleurotineae</taxon>
        <taxon>Pleurotaceae</taxon>
        <taxon>Hohenbuehelia</taxon>
    </lineage>
</organism>
<proteinExistence type="predicted"/>
<dbReference type="EMBL" id="JASNQZ010000010">
    <property type="protein sequence ID" value="KAL0952262.1"/>
    <property type="molecule type" value="Genomic_DNA"/>
</dbReference>
<evidence type="ECO:0000313" key="1">
    <source>
        <dbReference type="EMBL" id="KAL0952262.1"/>
    </source>
</evidence>